<dbReference type="SUPFAM" id="SSF52540">
    <property type="entry name" value="P-loop containing nucleoside triphosphate hydrolases"/>
    <property type="match status" value="1"/>
</dbReference>
<dbReference type="InterPro" id="IPR005654">
    <property type="entry name" value="ATPase_AFG1-like"/>
</dbReference>
<dbReference type="HOGENOM" id="CLU_008681_1_1_1"/>
<dbReference type="InterPro" id="IPR027417">
    <property type="entry name" value="P-loop_NTPase"/>
</dbReference>
<dbReference type="STRING" id="983506.L8X5T6"/>
<sequence>MLLAITRPRTIGASMRHPSPPVECRYSLQHTNCLALLARHHSTSPWTASAHASLSWDLSLSPSPRFSSILLIDMWSPFRNLSRGYHIYAWPCFVALGDILGVRMAATGFARVIARSAKLLVGHAAAATASCCIPSDTPCNWLLHAAEGPAGRFQPVPGQLEFTTELSLDNRVIPQLTRQKIWCVRELRTYIQTTPMTALRLVHTHARRGSRLVQQSRAAIPRVHTLLSPSIYRPRPTRPNDRIEPSHVCVSQRWQSTYAQIQRSYVTPTEKYNELVSTGLLRDDPHQKGVVKYLQALHDELRSFNPPHHSEAHANPKSLFSRLFSTSASSAATATVSPKGLYLYGDVGTGKSMLMDLFYDTLPPEVRHKRRVHFHAFMVDVHKAIHASKAGGAGDKDPIPGVARDLARNAAVLCFDEFQVRLRLRLQLLDPMLITMAASRHPDDLYKNGIQRSSFIPCIDLLKERFHVVDLDSPTGGFYFVAHRTVGPHRMLLDYRKIPRALSKVYFDPLTPENRTEMDKLFHALAGDHIKTDRTLSIWGRQLRIPESAGRVARFSFLDLCGKPLSAADYIEVTREFETIFVTDVPSMNLGQKDMARRFITFIDACYESKTKLFISSEVPITQIFSGDSDNGASISDHQRSVMDDLGLNAESIGKSAIFTGEEEVFAFARACSRLVQMGTREWAEAARG</sequence>
<comment type="caution">
    <text evidence="4">The sequence shown here is derived from an EMBL/GenBank/DDBJ whole genome shotgun (WGS) entry which is preliminary data.</text>
</comment>
<dbReference type="Proteomes" id="UP000011668">
    <property type="component" value="Unassembled WGS sequence"/>
</dbReference>
<evidence type="ECO:0000313" key="5">
    <source>
        <dbReference type="Proteomes" id="UP000011668"/>
    </source>
</evidence>
<evidence type="ECO:0000256" key="1">
    <source>
        <dbReference type="ARBA" id="ARBA00010322"/>
    </source>
</evidence>
<evidence type="ECO:0000256" key="2">
    <source>
        <dbReference type="ARBA" id="ARBA00022741"/>
    </source>
</evidence>
<dbReference type="GO" id="GO:0005739">
    <property type="term" value="C:mitochondrion"/>
    <property type="evidence" value="ECO:0007669"/>
    <property type="project" value="TreeGrafter"/>
</dbReference>
<protein>
    <submittedName>
        <fullName evidence="4">ATPase</fullName>
    </submittedName>
</protein>
<name>L8X5T6_THACA</name>
<evidence type="ECO:0000313" key="4">
    <source>
        <dbReference type="EMBL" id="ELU45570.1"/>
    </source>
</evidence>
<keyword evidence="3" id="KW-0067">ATP-binding</keyword>
<dbReference type="GO" id="GO:0016887">
    <property type="term" value="F:ATP hydrolysis activity"/>
    <property type="evidence" value="ECO:0007669"/>
    <property type="project" value="InterPro"/>
</dbReference>
<keyword evidence="2" id="KW-0547">Nucleotide-binding</keyword>
<dbReference type="OrthoDB" id="548867at2759"/>
<gene>
    <name evidence="4" type="ORF">AG1IA_00448</name>
</gene>
<dbReference type="AlphaFoldDB" id="L8X5T6"/>
<reference evidence="4 5" key="1">
    <citation type="journal article" date="2013" name="Nat. Commun.">
        <title>The evolution and pathogenic mechanisms of the rice sheath blight pathogen.</title>
        <authorList>
            <person name="Zheng A."/>
            <person name="Lin R."/>
            <person name="Xu L."/>
            <person name="Qin P."/>
            <person name="Tang C."/>
            <person name="Ai P."/>
            <person name="Zhang D."/>
            <person name="Liu Y."/>
            <person name="Sun Z."/>
            <person name="Feng H."/>
            <person name="Wang Y."/>
            <person name="Chen Y."/>
            <person name="Liang X."/>
            <person name="Fu R."/>
            <person name="Li Q."/>
            <person name="Zhang J."/>
            <person name="Yu X."/>
            <person name="Xie Z."/>
            <person name="Ding L."/>
            <person name="Guan P."/>
            <person name="Tang J."/>
            <person name="Liang Y."/>
            <person name="Wang S."/>
            <person name="Deng Q."/>
            <person name="Li S."/>
            <person name="Zhu J."/>
            <person name="Wang L."/>
            <person name="Liu H."/>
            <person name="Li P."/>
        </authorList>
    </citation>
    <scope>NUCLEOTIDE SEQUENCE [LARGE SCALE GENOMIC DNA]</scope>
    <source>
        <strain evidence="5">AG-1 IA</strain>
    </source>
</reference>
<dbReference type="PANTHER" id="PTHR12169">
    <property type="entry name" value="ATPASE N2B"/>
    <property type="match status" value="1"/>
</dbReference>
<dbReference type="NCBIfam" id="NF040713">
    <property type="entry name" value="ZapE"/>
    <property type="match status" value="1"/>
</dbReference>
<dbReference type="Gene3D" id="3.40.50.300">
    <property type="entry name" value="P-loop containing nucleotide triphosphate hydrolases"/>
    <property type="match status" value="1"/>
</dbReference>
<organism evidence="4 5">
    <name type="scientific">Thanatephorus cucumeris (strain AG1-IA)</name>
    <name type="common">Rice sheath blight fungus</name>
    <name type="synonym">Rhizoctonia solani</name>
    <dbReference type="NCBI Taxonomy" id="983506"/>
    <lineage>
        <taxon>Eukaryota</taxon>
        <taxon>Fungi</taxon>
        <taxon>Dikarya</taxon>
        <taxon>Basidiomycota</taxon>
        <taxon>Agaricomycotina</taxon>
        <taxon>Agaricomycetes</taxon>
        <taxon>Cantharellales</taxon>
        <taxon>Ceratobasidiaceae</taxon>
        <taxon>Rhizoctonia</taxon>
        <taxon>Rhizoctonia solani AG-1</taxon>
    </lineage>
</organism>
<dbReference type="EMBL" id="AFRT01000065">
    <property type="protein sequence ID" value="ELU45570.1"/>
    <property type="molecule type" value="Genomic_DNA"/>
</dbReference>
<dbReference type="GO" id="GO:0006515">
    <property type="term" value="P:protein quality control for misfolded or incompletely synthesized proteins"/>
    <property type="evidence" value="ECO:0007669"/>
    <property type="project" value="TreeGrafter"/>
</dbReference>
<accession>L8X5T6</accession>
<evidence type="ECO:0000256" key="3">
    <source>
        <dbReference type="ARBA" id="ARBA00022840"/>
    </source>
</evidence>
<proteinExistence type="inferred from homology"/>
<keyword evidence="5" id="KW-1185">Reference proteome</keyword>
<dbReference type="GO" id="GO:0005524">
    <property type="term" value="F:ATP binding"/>
    <property type="evidence" value="ECO:0007669"/>
    <property type="project" value="UniProtKB-KW"/>
</dbReference>
<dbReference type="PANTHER" id="PTHR12169:SF6">
    <property type="entry name" value="AFG1-LIKE ATPASE"/>
    <property type="match status" value="1"/>
</dbReference>
<comment type="similarity">
    <text evidence="1">Belongs to the AFG1 ATPase family.</text>
</comment>
<dbReference type="Pfam" id="PF03969">
    <property type="entry name" value="AFG1_ATPase"/>
    <property type="match status" value="1"/>
</dbReference>